<dbReference type="EMBL" id="KX961096">
    <property type="protein sequence ID" value="ARQ79800.1"/>
    <property type="molecule type" value="Genomic_DNA"/>
</dbReference>
<organism evidence="1">
    <name type="scientific">bat adenovirus 10</name>
    <dbReference type="NCBI Taxonomy" id="3070193"/>
    <lineage>
        <taxon>Viruses</taxon>
        <taxon>Varidnaviria</taxon>
        <taxon>Bamfordvirae</taxon>
        <taxon>Preplasmiviricota</taxon>
        <taxon>Polisuviricotina</taxon>
        <taxon>Pharingeaviricetes</taxon>
        <taxon>Rowavirales</taxon>
        <taxon>Adenoviridae</taxon>
        <taxon>Mastadenovirus</taxon>
        <taxon>Mastadenovirus pteropodidae</taxon>
    </lineage>
</organism>
<evidence type="ECO:0000313" key="1">
    <source>
        <dbReference type="EMBL" id="ARQ79800.1"/>
    </source>
</evidence>
<sequence>MFRSPLDTSTLPHWTPSCSAWEHFAISSFYFCLHSWHLVKKIIFFAGFLMTSSCCLCNVFPHTSVFPQTVLFQMECIKASQILVSVFFLWRESSCYAYSGIT</sequence>
<dbReference type="Proteomes" id="UP000218877">
    <property type="component" value="Segment"/>
</dbReference>
<reference evidence="1" key="1">
    <citation type="journal article" date="2017" name="J. Gen. Virol.">
        <title>Novel bat adenoviruses with low G+C content shed new light on the evolution of adenoviruses.</title>
        <authorList>
            <person name="Tan B."/>
            <person name="Yang X.L."/>
            <person name="Ge X.Y."/>
            <person name="Peng C."/>
            <person name="Liu H.Z."/>
            <person name="Zhang Y.Z."/>
            <person name="Zhang L.B."/>
            <person name="Shi Z.L."/>
        </authorList>
    </citation>
    <scope>NUCLEOTIDE SEQUENCE [LARGE SCALE GENOMIC DNA]</scope>
    <source>
        <strain evidence="1">WIV18</strain>
    </source>
</reference>
<proteinExistence type="predicted"/>
<accession>A0A1X9RIV5</accession>
<protein>
    <submittedName>
        <fullName evidence="1">E4 ORF1</fullName>
    </submittedName>
</protein>
<dbReference type="OrthoDB" id="40092at10239"/>
<name>A0A1X9RIV5_9ADEN</name>